<dbReference type="InterPro" id="IPR036770">
    <property type="entry name" value="Ankyrin_rpt-contain_sf"/>
</dbReference>
<dbReference type="EMBL" id="JAGMVJ010000019">
    <property type="protein sequence ID" value="KAH7076265.1"/>
    <property type="molecule type" value="Genomic_DNA"/>
</dbReference>
<dbReference type="InterPro" id="IPR050776">
    <property type="entry name" value="Ank_Repeat/CDKN_Inhibitor"/>
</dbReference>
<reference evidence="4" key="1">
    <citation type="journal article" date="2021" name="Nat. Commun.">
        <title>Genetic determinants of endophytism in the Arabidopsis root mycobiome.</title>
        <authorList>
            <person name="Mesny F."/>
            <person name="Miyauchi S."/>
            <person name="Thiergart T."/>
            <person name="Pickel B."/>
            <person name="Atanasova L."/>
            <person name="Karlsson M."/>
            <person name="Huettel B."/>
            <person name="Barry K.W."/>
            <person name="Haridas S."/>
            <person name="Chen C."/>
            <person name="Bauer D."/>
            <person name="Andreopoulos W."/>
            <person name="Pangilinan J."/>
            <person name="LaButti K."/>
            <person name="Riley R."/>
            <person name="Lipzen A."/>
            <person name="Clum A."/>
            <person name="Drula E."/>
            <person name="Henrissat B."/>
            <person name="Kohler A."/>
            <person name="Grigoriev I.V."/>
            <person name="Martin F.M."/>
            <person name="Hacquard S."/>
        </authorList>
    </citation>
    <scope>NUCLEOTIDE SEQUENCE</scope>
    <source>
        <strain evidence="4">MPI-SDFR-AT-0120</strain>
    </source>
</reference>
<evidence type="ECO:0000313" key="5">
    <source>
        <dbReference type="Proteomes" id="UP000813461"/>
    </source>
</evidence>
<dbReference type="SUPFAM" id="SSF48403">
    <property type="entry name" value="Ankyrin repeat"/>
    <property type="match status" value="1"/>
</dbReference>
<dbReference type="Gene3D" id="1.25.40.20">
    <property type="entry name" value="Ankyrin repeat-containing domain"/>
    <property type="match status" value="2"/>
</dbReference>
<proteinExistence type="predicted"/>
<feature type="repeat" description="ANK" evidence="3">
    <location>
        <begin position="196"/>
        <end position="228"/>
    </location>
</feature>
<dbReference type="Pfam" id="PF12796">
    <property type="entry name" value="Ank_2"/>
    <property type="match status" value="1"/>
</dbReference>
<keyword evidence="2 3" id="KW-0040">ANK repeat</keyword>
<evidence type="ECO:0000256" key="3">
    <source>
        <dbReference type="PROSITE-ProRule" id="PRU00023"/>
    </source>
</evidence>
<accession>A0A8K0QZF3</accession>
<protein>
    <submittedName>
        <fullName evidence="4">Ankyrin repeat-containing domain protein</fullName>
    </submittedName>
</protein>
<dbReference type="InterPro" id="IPR002110">
    <property type="entry name" value="Ankyrin_rpt"/>
</dbReference>
<gene>
    <name evidence="4" type="ORF">FB567DRAFT_156952</name>
</gene>
<keyword evidence="5" id="KW-1185">Reference proteome</keyword>
<evidence type="ECO:0000313" key="4">
    <source>
        <dbReference type="EMBL" id="KAH7076265.1"/>
    </source>
</evidence>
<evidence type="ECO:0000256" key="1">
    <source>
        <dbReference type="ARBA" id="ARBA00022737"/>
    </source>
</evidence>
<keyword evidence="1" id="KW-0677">Repeat</keyword>
<name>A0A8K0QZF3_9PLEO</name>
<dbReference type="AlphaFoldDB" id="A0A8K0QZF3"/>
<dbReference type="PANTHER" id="PTHR24201">
    <property type="entry name" value="ANK_REP_REGION DOMAIN-CONTAINING PROTEIN"/>
    <property type="match status" value="1"/>
</dbReference>
<comment type="caution">
    <text evidence="4">The sequence shown here is derived from an EMBL/GenBank/DDBJ whole genome shotgun (WGS) entry which is preliminary data.</text>
</comment>
<dbReference type="PROSITE" id="PS50088">
    <property type="entry name" value="ANK_REPEAT"/>
    <property type="match status" value="1"/>
</dbReference>
<dbReference type="Proteomes" id="UP000813461">
    <property type="component" value="Unassembled WGS sequence"/>
</dbReference>
<dbReference type="OrthoDB" id="539213at2759"/>
<evidence type="ECO:0000256" key="2">
    <source>
        <dbReference type="ARBA" id="ARBA00023043"/>
    </source>
</evidence>
<dbReference type="SMART" id="SM00248">
    <property type="entry name" value="ANK"/>
    <property type="match status" value="4"/>
</dbReference>
<dbReference type="PROSITE" id="PS50297">
    <property type="entry name" value="ANK_REP_REGION"/>
    <property type="match status" value="1"/>
</dbReference>
<sequence length="259" mass="28771">MSVSETLKEAIDRDDFDSFKLRLCQEPLLDEAGLDTCLVLAMPHCSLQIIKLLLQLGAELKARSWCAIFRRCDPAVFQLLIESGWDIDSTEQERSAVHCAIVHEKLLVWLLEHGANPDTRSRRRVLGSCFQSSTPLADASGLSDPTSLRMLLAFGAKMDPDAIFHAIGVMRGSTRSTDTMKVLIEHGADVNYLSTRWGTPIYYAVRREKKEKVKLLLECGADPNLRLLRGGLTALELAKQEGHMDLYELMAASVRGDGA</sequence>
<organism evidence="4 5">
    <name type="scientific">Paraphoma chrysanthemicola</name>
    <dbReference type="NCBI Taxonomy" id="798071"/>
    <lineage>
        <taxon>Eukaryota</taxon>
        <taxon>Fungi</taxon>
        <taxon>Dikarya</taxon>
        <taxon>Ascomycota</taxon>
        <taxon>Pezizomycotina</taxon>
        <taxon>Dothideomycetes</taxon>
        <taxon>Pleosporomycetidae</taxon>
        <taxon>Pleosporales</taxon>
        <taxon>Pleosporineae</taxon>
        <taxon>Phaeosphaeriaceae</taxon>
        <taxon>Paraphoma</taxon>
    </lineage>
</organism>